<reference evidence="1" key="1">
    <citation type="submission" date="2022-08" db="EMBL/GenBank/DDBJ databases">
        <title>Genomic Encyclopedia of Type Strains, Phase V (KMG-V): Genome sequencing to study the core and pangenomes of soil and plant-associated prokaryotes.</title>
        <authorList>
            <person name="Whitman W."/>
        </authorList>
    </citation>
    <scope>NUCLEOTIDE SEQUENCE</scope>
    <source>
        <strain evidence="1">SP3002</strain>
    </source>
</reference>
<dbReference type="AlphaFoldDB" id="A0AAW5P7Z7"/>
<protein>
    <submittedName>
        <fullName evidence="1">Uncharacterized protein</fullName>
    </submittedName>
</protein>
<accession>A0AAW5P7Z7</accession>
<proteinExistence type="predicted"/>
<evidence type="ECO:0000313" key="2">
    <source>
        <dbReference type="Proteomes" id="UP001155110"/>
    </source>
</evidence>
<gene>
    <name evidence="1" type="ORF">GGP99_001699</name>
</gene>
<name>A0AAW5P7Z7_9BACT</name>
<comment type="caution">
    <text evidence="1">The sequence shown here is derived from an EMBL/GenBank/DDBJ whole genome shotgun (WGS) entry which is preliminary data.</text>
</comment>
<evidence type="ECO:0000313" key="1">
    <source>
        <dbReference type="EMBL" id="MCS4157735.1"/>
    </source>
</evidence>
<organism evidence="1 2">
    <name type="scientific">Salinibacter ruber</name>
    <dbReference type="NCBI Taxonomy" id="146919"/>
    <lineage>
        <taxon>Bacteria</taxon>
        <taxon>Pseudomonadati</taxon>
        <taxon>Rhodothermota</taxon>
        <taxon>Rhodothermia</taxon>
        <taxon>Rhodothermales</taxon>
        <taxon>Salinibacteraceae</taxon>
        <taxon>Salinibacter</taxon>
    </lineage>
</organism>
<dbReference type="EMBL" id="JANTZM010000007">
    <property type="protein sequence ID" value="MCS4157735.1"/>
    <property type="molecule type" value="Genomic_DNA"/>
</dbReference>
<dbReference type="Proteomes" id="UP001155110">
    <property type="component" value="Unassembled WGS sequence"/>
</dbReference>
<sequence>MIAVFMEGFRAGILVGEDRIEKHSFSAGDKIYLPDGRNYRVQEVNFEAGMVRGRPADVRSWALHFFYFGRSRLFGGYVRSN</sequence>